<accession>A0A0N0PAM1</accession>
<feature type="region of interest" description="Disordered" evidence="1">
    <location>
        <begin position="478"/>
        <end position="504"/>
    </location>
</feature>
<gene>
    <name evidence="2" type="ORF">RR48_04147</name>
</gene>
<dbReference type="InParanoid" id="A0A0N0PAM1"/>
<evidence type="ECO:0000256" key="1">
    <source>
        <dbReference type="SAM" id="MobiDB-lite"/>
    </source>
</evidence>
<protein>
    <recommendedName>
        <fullName evidence="4">MATH domain-containing protein</fullName>
    </recommendedName>
</protein>
<evidence type="ECO:0000313" key="3">
    <source>
        <dbReference type="Proteomes" id="UP000053240"/>
    </source>
</evidence>
<dbReference type="Proteomes" id="UP000053240">
    <property type="component" value="Unassembled WGS sequence"/>
</dbReference>
<evidence type="ECO:0000313" key="2">
    <source>
        <dbReference type="EMBL" id="KPJ07353.1"/>
    </source>
</evidence>
<name>A0A0N0PAM1_PAPMA</name>
<proteinExistence type="predicted"/>
<keyword evidence="3" id="KW-1185">Reference proteome</keyword>
<dbReference type="STRING" id="76193.A0A0N0PAM1"/>
<evidence type="ECO:0008006" key="4">
    <source>
        <dbReference type="Google" id="ProtNLM"/>
    </source>
</evidence>
<dbReference type="EMBL" id="KQ461187">
    <property type="protein sequence ID" value="KPJ07353.1"/>
    <property type="molecule type" value="Genomic_DNA"/>
</dbReference>
<dbReference type="AlphaFoldDB" id="A0A0N0PAM1"/>
<sequence>MKYFTVALLAARGAASPPPPLPAAVALNSRKCRRSWWCRRRALGGAAGGGRMALLYRATRLKDRADTHVFTFVVTRSATREPDRDVTSKDFCCSHQRWAVAFSRTDASLGVYLVWRGACEGMRVYVDFTFTLLSRDHFTANEGFSGKQVRFSAGCAAQGRGRCITLAELTAKFADARGEFQLELTMSKVRTLYSCELRAPRLDTPPIAFAGFDWSVSASGGNKEPLTLRLVRLSGEGQRCRVRYALALGEGERRLHSGPLECVCDPEGRTPPWNPRPPSRILHKGVRLTVELVWARALAELAVSAAGRAATCYDRDKQAWALRCDTHSETVRLHMLYRDVHNVPRNHLRYVSWSAWLVRASPAPGEADADELPGAPFEHYYAQESADEGLMMETALRVEDISRAGCAFLHAGGELRVRLEWGDTYLLFQATYHVYDDLCRLHAHQMRREITALQAENYSLERQLFSYQKSLAYAQAQAGEPVGAEGTGRRSPAERSLSTDTEYA</sequence>
<organism evidence="2 3">
    <name type="scientific">Papilio machaon</name>
    <name type="common">Old World swallowtail butterfly</name>
    <dbReference type="NCBI Taxonomy" id="76193"/>
    <lineage>
        <taxon>Eukaryota</taxon>
        <taxon>Metazoa</taxon>
        <taxon>Ecdysozoa</taxon>
        <taxon>Arthropoda</taxon>
        <taxon>Hexapoda</taxon>
        <taxon>Insecta</taxon>
        <taxon>Pterygota</taxon>
        <taxon>Neoptera</taxon>
        <taxon>Endopterygota</taxon>
        <taxon>Lepidoptera</taxon>
        <taxon>Glossata</taxon>
        <taxon>Ditrysia</taxon>
        <taxon>Papilionoidea</taxon>
        <taxon>Papilionidae</taxon>
        <taxon>Papilioninae</taxon>
        <taxon>Papilio</taxon>
    </lineage>
</organism>
<reference evidence="2 3" key="1">
    <citation type="journal article" date="2015" name="Nat. Commun.">
        <title>Outbred genome sequencing and CRISPR/Cas9 gene editing in butterflies.</title>
        <authorList>
            <person name="Li X."/>
            <person name="Fan D."/>
            <person name="Zhang W."/>
            <person name="Liu G."/>
            <person name="Zhang L."/>
            <person name="Zhao L."/>
            <person name="Fang X."/>
            <person name="Chen L."/>
            <person name="Dong Y."/>
            <person name="Chen Y."/>
            <person name="Ding Y."/>
            <person name="Zhao R."/>
            <person name="Feng M."/>
            <person name="Zhu Y."/>
            <person name="Feng Y."/>
            <person name="Jiang X."/>
            <person name="Zhu D."/>
            <person name="Xiang H."/>
            <person name="Feng X."/>
            <person name="Li S."/>
            <person name="Wang J."/>
            <person name="Zhang G."/>
            <person name="Kronforst M.R."/>
            <person name="Wang W."/>
        </authorList>
    </citation>
    <scope>NUCLEOTIDE SEQUENCE [LARGE SCALE GENOMIC DNA]</scope>
    <source>
        <strain evidence="2">Ya'a_city_454_Pm</strain>
        <tissue evidence="2">Whole body</tissue>
    </source>
</reference>